<name>A0ABW4N0Y9_9CAUL</name>
<proteinExistence type="predicted"/>
<dbReference type="RefSeq" id="WP_377280582.1">
    <property type="nucleotide sequence ID" value="NZ_JBHRSI010000001.1"/>
</dbReference>
<keyword evidence="3" id="KW-1185">Reference proteome</keyword>
<protein>
    <recommendedName>
        <fullName evidence="4">Alpha/beta hydrolase</fullName>
    </recommendedName>
</protein>
<evidence type="ECO:0008006" key="4">
    <source>
        <dbReference type="Google" id="ProtNLM"/>
    </source>
</evidence>
<feature type="signal peptide" evidence="1">
    <location>
        <begin position="1"/>
        <end position="18"/>
    </location>
</feature>
<reference evidence="3" key="1">
    <citation type="journal article" date="2019" name="Int. J. Syst. Evol. Microbiol.">
        <title>The Global Catalogue of Microorganisms (GCM) 10K type strain sequencing project: providing services to taxonomists for standard genome sequencing and annotation.</title>
        <authorList>
            <consortium name="The Broad Institute Genomics Platform"/>
            <consortium name="The Broad Institute Genome Sequencing Center for Infectious Disease"/>
            <person name="Wu L."/>
            <person name="Ma J."/>
        </authorList>
    </citation>
    <scope>NUCLEOTIDE SEQUENCE [LARGE SCALE GENOMIC DNA]</scope>
    <source>
        <strain evidence="3">DFY28</strain>
    </source>
</reference>
<organism evidence="2 3">
    <name type="scientific">Phenylobacterium terrae</name>
    <dbReference type="NCBI Taxonomy" id="2665495"/>
    <lineage>
        <taxon>Bacteria</taxon>
        <taxon>Pseudomonadati</taxon>
        <taxon>Pseudomonadota</taxon>
        <taxon>Alphaproteobacteria</taxon>
        <taxon>Caulobacterales</taxon>
        <taxon>Caulobacteraceae</taxon>
        <taxon>Phenylobacterium</taxon>
    </lineage>
</organism>
<evidence type="ECO:0000313" key="2">
    <source>
        <dbReference type="EMBL" id="MFD1782360.1"/>
    </source>
</evidence>
<sequence>MLKKLLLGLAGLAGLALASPSAARDIGGIACQTPPPARCSGASCTPETLGNRGNVVDEKTGRSFFLDYPCDLKPGEKVVLILNIHGAGSIGNWQRHYFPAVDYKDKYRLVVATPTADGSGNIGGGAGPGVRMWMPDKDDAHLRNITELVFEAFGRENIKSFWLAGHSQGGATSHRIVCSDFYRNKVDGLLSLSGGRVGPAPFVAAFGPPGPDGKPPAPRPAGARLGAAGAPACDFSHIFAVGQHEIESLGETSPLAERFGCAPRVRREVVDDQAGHVEDSARKGYPVWGMSARPGKAEVYTYPNCKDGRVVADVVRLDKGHTEGLEPRITEEIVKLMVSAKGGKAQGGG</sequence>
<dbReference type="SUPFAM" id="SSF53474">
    <property type="entry name" value="alpha/beta-Hydrolases"/>
    <property type="match status" value="1"/>
</dbReference>
<keyword evidence="1" id="KW-0732">Signal</keyword>
<dbReference type="Proteomes" id="UP001597237">
    <property type="component" value="Unassembled WGS sequence"/>
</dbReference>
<evidence type="ECO:0000313" key="3">
    <source>
        <dbReference type="Proteomes" id="UP001597237"/>
    </source>
</evidence>
<feature type="chain" id="PRO_5046440453" description="Alpha/beta hydrolase" evidence="1">
    <location>
        <begin position="19"/>
        <end position="349"/>
    </location>
</feature>
<evidence type="ECO:0000256" key="1">
    <source>
        <dbReference type="SAM" id="SignalP"/>
    </source>
</evidence>
<accession>A0ABW4N0Y9</accession>
<gene>
    <name evidence="2" type="ORF">ACFSC0_03055</name>
</gene>
<dbReference type="InterPro" id="IPR029058">
    <property type="entry name" value="AB_hydrolase_fold"/>
</dbReference>
<comment type="caution">
    <text evidence="2">The sequence shown here is derived from an EMBL/GenBank/DDBJ whole genome shotgun (WGS) entry which is preliminary data.</text>
</comment>
<dbReference type="Gene3D" id="3.40.50.1820">
    <property type="entry name" value="alpha/beta hydrolase"/>
    <property type="match status" value="1"/>
</dbReference>
<dbReference type="EMBL" id="JBHUEY010000001">
    <property type="protein sequence ID" value="MFD1782360.1"/>
    <property type="molecule type" value="Genomic_DNA"/>
</dbReference>